<evidence type="ECO:0000313" key="2">
    <source>
        <dbReference type="Proteomes" id="UP000001025"/>
    </source>
</evidence>
<protein>
    <submittedName>
        <fullName evidence="1">Uncharacterized protein</fullName>
    </submittedName>
</protein>
<name>Q7UN68_RHOBA</name>
<keyword evidence="2" id="KW-1185">Reference proteome</keyword>
<dbReference type="EnsemblBacteria" id="CAD75551">
    <property type="protein sequence ID" value="CAD75551"/>
    <property type="gene ID" value="RB7748"/>
</dbReference>
<reference evidence="1 2" key="1">
    <citation type="journal article" date="2003" name="Proc. Natl. Acad. Sci. U.S.A.">
        <title>Complete genome sequence of the marine planctomycete Pirellula sp. strain 1.</title>
        <authorList>
            <person name="Gloeckner F.O."/>
            <person name="Kube M."/>
            <person name="Bauer M."/>
            <person name="Teeling H."/>
            <person name="Lombardot T."/>
            <person name="Ludwig W."/>
            <person name="Gade D."/>
            <person name="Beck A."/>
            <person name="Borzym K."/>
            <person name="Heitmann K."/>
            <person name="Rabus R."/>
            <person name="Schlesner H."/>
            <person name="Amann R."/>
            <person name="Reinhardt R."/>
        </authorList>
    </citation>
    <scope>NUCLEOTIDE SEQUENCE [LARGE SCALE GENOMIC DNA]</scope>
    <source>
        <strain evidence="2">DSM 10527 / NCIMB 13988 / SH1</strain>
    </source>
</reference>
<dbReference type="HOGENOM" id="CLU_2685376_0_0_0"/>
<dbReference type="AlphaFoldDB" id="Q7UN68"/>
<organism evidence="1 2">
    <name type="scientific">Rhodopirellula baltica (strain DSM 10527 / NCIMB 13988 / SH1)</name>
    <dbReference type="NCBI Taxonomy" id="243090"/>
    <lineage>
        <taxon>Bacteria</taxon>
        <taxon>Pseudomonadati</taxon>
        <taxon>Planctomycetota</taxon>
        <taxon>Planctomycetia</taxon>
        <taxon>Pirellulales</taxon>
        <taxon>Pirellulaceae</taxon>
        <taxon>Rhodopirellula</taxon>
    </lineage>
</organism>
<dbReference type="EMBL" id="BX294146">
    <property type="protein sequence ID" value="CAD75551.1"/>
    <property type="molecule type" value="Genomic_DNA"/>
</dbReference>
<dbReference type="KEGG" id="rba:RB7748"/>
<sequence length="74" mass="8433">MRILQFSCPTNLPVKTTANRAVPYSENDQPDQASMIMTECKCDLPRLFYSDTFLAHFHARVRSKRPDPLVGSCD</sequence>
<dbReference type="STRING" id="243090.RB7748"/>
<gene>
    <name evidence="1" type="ordered locus">RB7748</name>
</gene>
<dbReference type="Proteomes" id="UP000001025">
    <property type="component" value="Chromosome"/>
</dbReference>
<proteinExistence type="predicted"/>
<evidence type="ECO:0000313" key="1">
    <source>
        <dbReference type="EMBL" id="CAD75551.1"/>
    </source>
</evidence>
<dbReference type="InParanoid" id="Q7UN68"/>
<accession>Q7UN68</accession>